<proteinExistence type="inferred from homology"/>
<evidence type="ECO:0000256" key="5">
    <source>
        <dbReference type="SAM" id="MobiDB-lite"/>
    </source>
</evidence>
<evidence type="ECO:0000256" key="3">
    <source>
        <dbReference type="ARBA" id="ARBA00022691"/>
    </source>
</evidence>
<evidence type="ECO:0000313" key="7">
    <source>
        <dbReference type="EMBL" id="HIX00909.1"/>
    </source>
</evidence>
<comment type="similarity">
    <text evidence="4">Belongs to the class I-like SAM-binding methyltransferase superfamily. RNA M5U methyltransferase family.</text>
</comment>
<dbReference type="GO" id="GO:0070475">
    <property type="term" value="P:rRNA base methylation"/>
    <property type="evidence" value="ECO:0007669"/>
    <property type="project" value="TreeGrafter"/>
</dbReference>
<name>A0A9D2A8Q7_9MICC</name>
<dbReference type="InterPro" id="IPR010280">
    <property type="entry name" value="U5_MeTrfase_fam"/>
</dbReference>
<dbReference type="InterPro" id="IPR012340">
    <property type="entry name" value="NA-bd_OB-fold"/>
</dbReference>
<dbReference type="PANTHER" id="PTHR11061:SF30">
    <property type="entry name" value="TRNA (URACIL(54)-C(5))-METHYLTRANSFERASE"/>
    <property type="match status" value="1"/>
</dbReference>
<feature type="domain" description="TRAM" evidence="6">
    <location>
        <begin position="5"/>
        <end position="68"/>
    </location>
</feature>
<gene>
    <name evidence="7" type="ORF">H9871_12300</name>
</gene>
<feature type="active site" description="Nucleophile" evidence="4">
    <location>
        <position position="463"/>
    </location>
</feature>
<feature type="region of interest" description="Disordered" evidence="5">
    <location>
        <begin position="267"/>
        <end position="306"/>
    </location>
</feature>
<feature type="binding site" evidence="4">
    <location>
        <position position="436"/>
    </location>
    <ligand>
        <name>S-adenosyl-L-methionine</name>
        <dbReference type="ChEBI" id="CHEBI:59789"/>
    </ligand>
</feature>
<organism evidence="7 8">
    <name type="scientific">Candidatus Nesterenkonia stercoripullorum</name>
    <dbReference type="NCBI Taxonomy" id="2838701"/>
    <lineage>
        <taxon>Bacteria</taxon>
        <taxon>Bacillati</taxon>
        <taxon>Actinomycetota</taxon>
        <taxon>Actinomycetes</taxon>
        <taxon>Micrococcales</taxon>
        <taxon>Micrococcaceae</taxon>
        <taxon>Nesterenkonia</taxon>
    </lineage>
</organism>
<feature type="binding site" evidence="4">
    <location>
        <position position="394"/>
    </location>
    <ligand>
        <name>S-adenosyl-L-methionine</name>
        <dbReference type="ChEBI" id="CHEBI:59789"/>
    </ligand>
</feature>
<feature type="binding site" evidence="4">
    <location>
        <position position="370"/>
    </location>
    <ligand>
        <name>S-adenosyl-L-methionine</name>
        <dbReference type="ChEBI" id="CHEBI:59789"/>
    </ligand>
</feature>
<evidence type="ECO:0000259" key="6">
    <source>
        <dbReference type="PROSITE" id="PS50926"/>
    </source>
</evidence>
<dbReference type="GO" id="GO:0070041">
    <property type="term" value="F:rRNA (uridine-C5-)-methyltransferase activity"/>
    <property type="evidence" value="ECO:0007669"/>
    <property type="project" value="TreeGrafter"/>
</dbReference>
<dbReference type="AlphaFoldDB" id="A0A9D2A8Q7"/>
<dbReference type="Gene3D" id="2.40.50.140">
    <property type="entry name" value="Nucleic acid-binding proteins"/>
    <property type="match status" value="1"/>
</dbReference>
<dbReference type="EMBL" id="DXGD01000455">
    <property type="protein sequence ID" value="HIX00909.1"/>
    <property type="molecule type" value="Genomic_DNA"/>
</dbReference>
<dbReference type="Pfam" id="PF01938">
    <property type="entry name" value="TRAM"/>
    <property type="match status" value="1"/>
</dbReference>
<evidence type="ECO:0000256" key="1">
    <source>
        <dbReference type="ARBA" id="ARBA00022603"/>
    </source>
</evidence>
<dbReference type="PANTHER" id="PTHR11061">
    <property type="entry name" value="RNA M5U METHYLTRANSFERASE"/>
    <property type="match status" value="1"/>
</dbReference>
<dbReference type="SUPFAM" id="SSF53335">
    <property type="entry name" value="S-adenosyl-L-methionine-dependent methyltransferases"/>
    <property type="match status" value="1"/>
</dbReference>
<reference evidence="7" key="2">
    <citation type="submission" date="2021-04" db="EMBL/GenBank/DDBJ databases">
        <authorList>
            <person name="Gilroy R."/>
        </authorList>
    </citation>
    <scope>NUCLEOTIDE SEQUENCE</scope>
    <source>
        <strain evidence="7">ChiHejej3B27-3195</strain>
    </source>
</reference>
<keyword evidence="2 4" id="KW-0808">Transferase</keyword>
<evidence type="ECO:0000256" key="2">
    <source>
        <dbReference type="ARBA" id="ARBA00022679"/>
    </source>
</evidence>
<accession>A0A9D2A8Q7</accession>
<dbReference type="Pfam" id="PF05958">
    <property type="entry name" value="tRNA_U5-meth_tr"/>
    <property type="match status" value="1"/>
</dbReference>
<comment type="caution">
    <text evidence="7">The sequence shown here is derived from an EMBL/GenBank/DDBJ whole genome shotgun (WGS) entry which is preliminary data.</text>
</comment>
<dbReference type="InterPro" id="IPR029063">
    <property type="entry name" value="SAM-dependent_MTases_sf"/>
</dbReference>
<protein>
    <submittedName>
        <fullName evidence="7">Class I SAM-dependent RNA methyltransferase</fullName>
    </submittedName>
</protein>
<dbReference type="SUPFAM" id="SSF50249">
    <property type="entry name" value="Nucleic acid-binding proteins"/>
    <property type="match status" value="1"/>
</dbReference>
<dbReference type="PROSITE" id="PS50926">
    <property type="entry name" value="TRAM"/>
    <property type="match status" value="1"/>
</dbReference>
<evidence type="ECO:0000313" key="8">
    <source>
        <dbReference type="Proteomes" id="UP000824151"/>
    </source>
</evidence>
<keyword evidence="1 4" id="KW-0489">Methyltransferase</keyword>
<sequence length="505" mass="54021">MSGGPVTRDELFPIITVEVGPMAHGGHCVARYEGRVVFVRHAIPGETVQVALTDREPSAKYWRGEVVHVVHASDYRRRHIWKLADSVRAHQAGRLPVGGAEFGHITDQHQRRLKAHVFRDTLQRIGGISVAELPAQAHHADGEIHVEDVSAAHSNGLHWRTRVSFAVTGSGALAMKPFRSNDLIELRGMPLAVEAIHESRIFTADFRGAHRVDVVAPGGRDPLTLVVHVEDQTTHAPTAEDQPGAWSGLRRRLSALSAEDARIGSILLARHQPQPPGSGRPPRPTRRRGGQSKASSRSAPAEPGGTISYEVVVGERSVVESLPEAGDVAESLSLPPESFWQVHRNAPAALVRAVREVATLSPGDRAADLYAGAGLFTAWAAAAVGEAGHVLSVEAAGPSSRSAAEAFAAARQVEVIASPVERALGALKGSRVVVLDPPRAGAGARVIEGLDTAGAEEVIYVSCEPSSFARDAKDLLGRGFRISGMRVLDLYPNTHHMESVARFTR</sequence>
<reference evidence="7" key="1">
    <citation type="journal article" date="2021" name="PeerJ">
        <title>Extensive microbial diversity within the chicken gut microbiome revealed by metagenomics and culture.</title>
        <authorList>
            <person name="Gilroy R."/>
            <person name="Ravi A."/>
            <person name="Getino M."/>
            <person name="Pursley I."/>
            <person name="Horton D.L."/>
            <person name="Alikhan N.F."/>
            <person name="Baker D."/>
            <person name="Gharbi K."/>
            <person name="Hall N."/>
            <person name="Watson M."/>
            <person name="Adriaenssens E.M."/>
            <person name="Foster-Nyarko E."/>
            <person name="Jarju S."/>
            <person name="Secka A."/>
            <person name="Antonio M."/>
            <person name="Oren A."/>
            <person name="Chaudhuri R.R."/>
            <person name="La Ragione R."/>
            <person name="Hildebrand F."/>
            <person name="Pallen M.J."/>
        </authorList>
    </citation>
    <scope>NUCLEOTIDE SEQUENCE</scope>
    <source>
        <strain evidence="7">ChiHejej3B27-3195</strain>
    </source>
</reference>
<dbReference type="PROSITE" id="PS51687">
    <property type="entry name" value="SAM_MT_RNA_M5U"/>
    <property type="match status" value="1"/>
</dbReference>
<dbReference type="InterPro" id="IPR002792">
    <property type="entry name" value="TRAM_dom"/>
</dbReference>
<dbReference type="Gene3D" id="3.40.50.150">
    <property type="entry name" value="Vaccinia Virus protein VP39"/>
    <property type="match status" value="1"/>
</dbReference>
<dbReference type="Proteomes" id="UP000824151">
    <property type="component" value="Unassembled WGS sequence"/>
</dbReference>
<feature type="binding site" evidence="4">
    <location>
        <position position="341"/>
    </location>
    <ligand>
        <name>S-adenosyl-L-methionine</name>
        <dbReference type="ChEBI" id="CHEBI:59789"/>
    </ligand>
</feature>
<keyword evidence="3 4" id="KW-0949">S-adenosyl-L-methionine</keyword>
<evidence type="ECO:0000256" key="4">
    <source>
        <dbReference type="PROSITE-ProRule" id="PRU01024"/>
    </source>
</evidence>
<feature type="compositionally biased region" description="Pro residues" evidence="5">
    <location>
        <begin position="273"/>
        <end position="282"/>
    </location>
</feature>